<evidence type="ECO:0000313" key="2">
    <source>
        <dbReference type="Proteomes" id="UP000192257"/>
    </source>
</evidence>
<keyword evidence="2" id="KW-1185">Reference proteome</keyword>
<gene>
    <name evidence="1" type="ORF">TM35_000051020</name>
</gene>
<protein>
    <submittedName>
        <fullName evidence="1">Uncharacterized protein</fullName>
    </submittedName>
</protein>
<accession>A0A1X0P3I8</accession>
<dbReference type="VEuPathDB" id="TriTrypDB:TM35_000051020"/>
<organism evidence="1 2">
    <name type="scientific">Trypanosoma theileri</name>
    <dbReference type="NCBI Taxonomy" id="67003"/>
    <lineage>
        <taxon>Eukaryota</taxon>
        <taxon>Discoba</taxon>
        <taxon>Euglenozoa</taxon>
        <taxon>Kinetoplastea</taxon>
        <taxon>Metakinetoplastina</taxon>
        <taxon>Trypanosomatida</taxon>
        <taxon>Trypanosomatidae</taxon>
        <taxon>Trypanosoma</taxon>
    </lineage>
</organism>
<sequence length="157" mass="17686">MPTTARLWQWGLSNRGAQLTHFHPFGETKHTSHIVVVGQAVGCQQTQIPMGDNVLIVHRFSFSAFPMDFLFTPHMAVAERLDTIMVYFAFIMREGLTLMFFVHGAACHRVKGAVGWPHHVTRETGKGHLRGIPFKPILPSVEVGKPRVFHYSQPLSL</sequence>
<dbReference type="RefSeq" id="XP_028885572.1">
    <property type="nucleotide sequence ID" value="XM_029022757.1"/>
</dbReference>
<dbReference type="GeneID" id="39982537"/>
<name>A0A1X0P3I8_9TRYP</name>
<evidence type="ECO:0000313" key="1">
    <source>
        <dbReference type="EMBL" id="ORC91506.1"/>
    </source>
</evidence>
<reference evidence="1 2" key="1">
    <citation type="submission" date="2017-03" db="EMBL/GenBank/DDBJ databases">
        <title>An alternative strategy for trypanosome survival in the mammalian bloodstream revealed through genome and transcriptome analysis of the ubiquitous bovine parasite Trypanosoma (Megatrypanum) theileri.</title>
        <authorList>
            <person name="Kelly S."/>
            <person name="Ivens A."/>
            <person name="Mott A."/>
            <person name="O'Neill E."/>
            <person name="Emms D."/>
            <person name="Macleod O."/>
            <person name="Voorheis P."/>
            <person name="Matthews J."/>
            <person name="Matthews K."/>
            <person name="Carrington M."/>
        </authorList>
    </citation>
    <scope>NUCLEOTIDE SEQUENCE [LARGE SCALE GENOMIC DNA]</scope>
    <source>
        <strain evidence="1">Edinburgh</strain>
    </source>
</reference>
<dbReference type="EMBL" id="NBCO01000005">
    <property type="protein sequence ID" value="ORC91506.1"/>
    <property type="molecule type" value="Genomic_DNA"/>
</dbReference>
<dbReference type="AlphaFoldDB" id="A0A1X0P3I8"/>
<comment type="caution">
    <text evidence="1">The sequence shown here is derived from an EMBL/GenBank/DDBJ whole genome shotgun (WGS) entry which is preliminary data.</text>
</comment>
<dbReference type="Proteomes" id="UP000192257">
    <property type="component" value="Unassembled WGS sequence"/>
</dbReference>
<proteinExistence type="predicted"/>